<gene>
    <name evidence="2" type="ORF">GRJ2_000046800</name>
</gene>
<dbReference type="AlphaFoldDB" id="A0ABC9VS04"/>
<organism evidence="2 3">
    <name type="scientific">Grus japonensis</name>
    <name type="common">Japanese crane</name>
    <name type="synonym">Red-crowned crane</name>
    <dbReference type="NCBI Taxonomy" id="30415"/>
    <lineage>
        <taxon>Eukaryota</taxon>
        <taxon>Metazoa</taxon>
        <taxon>Chordata</taxon>
        <taxon>Craniata</taxon>
        <taxon>Vertebrata</taxon>
        <taxon>Euteleostomi</taxon>
        <taxon>Archelosauria</taxon>
        <taxon>Archosauria</taxon>
        <taxon>Dinosauria</taxon>
        <taxon>Saurischia</taxon>
        <taxon>Theropoda</taxon>
        <taxon>Coelurosauria</taxon>
        <taxon>Aves</taxon>
        <taxon>Neognathae</taxon>
        <taxon>Neoaves</taxon>
        <taxon>Gruiformes</taxon>
        <taxon>Gruidae</taxon>
        <taxon>Grus</taxon>
    </lineage>
</organism>
<keyword evidence="3" id="KW-1185">Reference proteome</keyword>
<dbReference type="EMBL" id="BAAFJT010000001">
    <property type="protein sequence ID" value="GAB0175816.1"/>
    <property type="molecule type" value="Genomic_DNA"/>
</dbReference>
<evidence type="ECO:0000313" key="2">
    <source>
        <dbReference type="EMBL" id="GAB0175816.1"/>
    </source>
</evidence>
<comment type="caution">
    <text evidence="2">The sequence shown here is derived from an EMBL/GenBank/DDBJ whole genome shotgun (WGS) entry which is preliminary data.</text>
</comment>
<accession>A0ABC9VS04</accession>
<name>A0ABC9VS04_GRUJA</name>
<sequence>MARQAVTLQPMEDDGGADTHLQPVEDPGGCVLKEAAACGEPMEQISWQELQIWRGTQVKDVDILHSCAANTDEQEWPVVIRTSDVEYTLQRTLG</sequence>
<dbReference type="Proteomes" id="UP001623348">
    <property type="component" value="Unassembled WGS sequence"/>
</dbReference>
<protein>
    <submittedName>
        <fullName evidence="2">AN1-type zinc finger protein 5-like</fullName>
    </submittedName>
</protein>
<proteinExistence type="predicted"/>
<evidence type="ECO:0000313" key="3">
    <source>
        <dbReference type="Proteomes" id="UP001623348"/>
    </source>
</evidence>
<reference evidence="2 3" key="1">
    <citation type="submission" date="2024-06" db="EMBL/GenBank/DDBJ databases">
        <title>The draft genome of Grus japonensis, version 3.</title>
        <authorList>
            <person name="Nabeshima K."/>
            <person name="Suzuki S."/>
            <person name="Onuma M."/>
        </authorList>
    </citation>
    <scope>NUCLEOTIDE SEQUENCE [LARGE SCALE GENOMIC DNA]</scope>
    <source>
        <strain evidence="2 3">451A</strain>
    </source>
</reference>
<evidence type="ECO:0000256" key="1">
    <source>
        <dbReference type="SAM" id="MobiDB-lite"/>
    </source>
</evidence>
<feature type="region of interest" description="Disordered" evidence="1">
    <location>
        <begin position="1"/>
        <end position="25"/>
    </location>
</feature>